<dbReference type="Gene3D" id="3.40.50.10140">
    <property type="entry name" value="Toll/interleukin-1 receptor homology (TIR) domain"/>
    <property type="match status" value="2"/>
</dbReference>
<evidence type="ECO:0000259" key="2">
    <source>
        <dbReference type="Pfam" id="PF13676"/>
    </source>
</evidence>
<dbReference type="InterPro" id="IPR035897">
    <property type="entry name" value="Toll_tir_struct_dom_sf"/>
</dbReference>
<organism evidence="3 4">
    <name type="scientific">Adineta ricciae</name>
    <name type="common">Rotifer</name>
    <dbReference type="NCBI Taxonomy" id="249248"/>
    <lineage>
        <taxon>Eukaryota</taxon>
        <taxon>Metazoa</taxon>
        <taxon>Spiralia</taxon>
        <taxon>Gnathifera</taxon>
        <taxon>Rotifera</taxon>
        <taxon>Eurotatoria</taxon>
        <taxon>Bdelloidea</taxon>
        <taxon>Adinetida</taxon>
        <taxon>Adinetidae</taxon>
        <taxon>Adineta</taxon>
    </lineage>
</organism>
<gene>
    <name evidence="3" type="ORF">EDS130_LOCUS40339</name>
</gene>
<feature type="domain" description="TIR" evidence="2">
    <location>
        <begin position="589"/>
        <end position="705"/>
    </location>
</feature>
<feature type="compositionally biased region" description="Basic and acidic residues" evidence="1">
    <location>
        <begin position="505"/>
        <end position="516"/>
    </location>
</feature>
<protein>
    <recommendedName>
        <fullName evidence="2">TIR domain-containing protein</fullName>
    </recommendedName>
</protein>
<dbReference type="OrthoDB" id="10016817at2759"/>
<dbReference type="SUPFAM" id="SSF48371">
    <property type="entry name" value="ARM repeat"/>
    <property type="match status" value="1"/>
</dbReference>
<dbReference type="PANTHER" id="PTHR46270">
    <property type="entry name" value="ARMADILLO-TYPE FOLD-RELATED"/>
    <property type="match status" value="1"/>
</dbReference>
<evidence type="ECO:0000256" key="1">
    <source>
        <dbReference type="SAM" id="MobiDB-lite"/>
    </source>
</evidence>
<sequence>MSASIELLRDKGNELSTEQLDECFEEIVHNLTTAKSEDNREAFLELLTNVIHVLTPIDITSYYSNHSSIVSVLYDALLDLLKQDMNDAIEGVLIQLSNFFHQRLTQSLMNSKDIKQMLIDGIVMYFARKFTRGELQTIIFFMNSSIDLKQLDCSLHILLCALENRQNEENNLTEIEAVIDCVCSSTFVHIFRSLHSNEDELTSDQESLLVGCVTRIYRYNNLDKATDLMRKVARSLPDYAQLLIEFVPPRNPIHIKVLRHFVNMLQFLAIDNDVRHDYINDHALMLDPLLVILRDEFLWKQISDNDTTELFDNAANYLFLLSLECNLLPVIKAKPNVSKCMLKLTEAESDRTRLNGYRTLAMIMTEDEVKLLTEPDKITAIFLKYFNSAIDTRQHRRLLENLLLCLKSLAQHEQIRDEFASSSSGIPLLVRCATESQFDSTIVKQRSLELLLVMTFNKQAANMIRDNNELIAHIKILSQSHEVALQRVADGILWKLGNEDQIITDDKDKTEQKETSENTSMNKSQTELSATKKQYEYDIMISYSHNDKELVYQIQERLEKDTFRVWLDRDNMYGSPTRAMSHAIENSESYSHNDKELVYQIQERLEKDTFRVWLDRDNMYGSPTRAMSHAIENSEFVFFCMSDSYKKSGFCELEAHYAYKQQCRIIPLIVKGPYRADGWLGLLTTNKIYIDFHKAKSFDEAYSRIIQEINGYRTSAASIVPAVVKDHESTGHVVDIKPVAILSAPSLSRTLPHMLSLWSEDDVKYFLESKNLHAMLPICTGMNGSTLCALHTMCRMNSNGMYESLKTELAQSSSKILPIGTYLKFMEETKKYVLVAPGDTNAVSVVCSIM</sequence>
<proteinExistence type="predicted"/>
<reference evidence="3" key="1">
    <citation type="submission" date="2021-02" db="EMBL/GenBank/DDBJ databases">
        <authorList>
            <person name="Nowell W R."/>
        </authorList>
    </citation>
    <scope>NUCLEOTIDE SEQUENCE</scope>
</reference>
<dbReference type="Proteomes" id="UP000663852">
    <property type="component" value="Unassembled WGS sequence"/>
</dbReference>
<dbReference type="EMBL" id="CAJNOJ010000483">
    <property type="protein sequence ID" value="CAF1463875.1"/>
    <property type="molecule type" value="Genomic_DNA"/>
</dbReference>
<accession>A0A815QM43</accession>
<dbReference type="InterPro" id="IPR011989">
    <property type="entry name" value="ARM-like"/>
</dbReference>
<dbReference type="InterPro" id="IPR016024">
    <property type="entry name" value="ARM-type_fold"/>
</dbReference>
<dbReference type="AlphaFoldDB" id="A0A815QM43"/>
<dbReference type="PANTHER" id="PTHR46270:SF2">
    <property type="entry name" value="TIR DOMAIN-CONTAINING PROTEIN"/>
    <property type="match status" value="1"/>
</dbReference>
<dbReference type="GO" id="GO:0007165">
    <property type="term" value="P:signal transduction"/>
    <property type="evidence" value="ECO:0007669"/>
    <property type="project" value="InterPro"/>
</dbReference>
<evidence type="ECO:0000313" key="3">
    <source>
        <dbReference type="EMBL" id="CAF1463875.1"/>
    </source>
</evidence>
<name>A0A815QM43_ADIRI</name>
<comment type="caution">
    <text evidence="3">The sequence shown here is derived from an EMBL/GenBank/DDBJ whole genome shotgun (WGS) entry which is preliminary data.</text>
</comment>
<feature type="domain" description="TIR" evidence="2">
    <location>
        <begin position="539"/>
        <end position="587"/>
    </location>
</feature>
<feature type="compositionally biased region" description="Polar residues" evidence="1">
    <location>
        <begin position="517"/>
        <end position="527"/>
    </location>
</feature>
<feature type="region of interest" description="Disordered" evidence="1">
    <location>
        <begin position="505"/>
        <end position="527"/>
    </location>
</feature>
<evidence type="ECO:0000313" key="4">
    <source>
        <dbReference type="Proteomes" id="UP000663852"/>
    </source>
</evidence>
<dbReference type="SUPFAM" id="SSF52200">
    <property type="entry name" value="Toll/Interleukin receptor TIR domain"/>
    <property type="match status" value="2"/>
</dbReference>
<dbReference type="Pfam" id="PF13676">
    <property type="entry name" value="TIR_2"/>
    <property type="match status" value="2"/>
</dbReference>
<dbReference type="Gene3D" id="1.25.10.10">
    <property type="entry name" value="Leucine-rich Repeat Variant"/>
    <property type="match status" value="1"/>
</dbReference>
<dbReference type="InterPro" id="IPR000157">
    <property type="entry name" value="TIR_dom"/>
</dbReference>